<reference evidence="2" key="1">
    <citation type="submission" date="2021-02" db="EMBL/GenBank/DDBJ databases">
        <authorList>
            <person name="Palmer J.M."/>
        </authorList>
    </citation>
    <scope>NUCLEOTIDE SEQUENCE</scope>
    <source>
        <strain evidence="2">SCRP734</strain>
    </source>
</reference>
<comment type="caution">
    <text evidence="2">The sequence shown here is derived from an EMBL/GenBank/DDBJ whole genome shotgun (WGS) entry which is preliminary data.</text>
</comment>
<evidence type="ECO:0000313" key="2">
    <source>
        <dbReference type="EMBL" id="KAG7376152.1"/>
    </source>
</evidence>
<dbReference type="EMBL" id="JAGDFM010000793">
    <property type="protein sequence ID" value="KAG7376152.1"/>
    <property type="molecule type" value="Genomic_DNA"/>
</dbReference>
<proteinExistence type="predicted"/>
<accession>A0A8T1V4G8</accession>
<feature type="region of interest" description="Disordered" evidence="1">
    <location>
        <begin position="59"/>
        <end position="185"/>
    </location>
</feature>
<keyword evidence="3" id="KW-1185">Reference proteome</keyword>
<dbReference type="Proteomes" id="UP000694044">
    <property type="component" value="Unassembled WGS sequence"/>
</dbReference>
<protein>
    <submittedName>
        <fullName evidence="2">Uncharacterized protein</fullName>
    </submittedName>
</protein>
<name>A0A8T1V4G8_9STRA</name>
<sequence length="185" mass="19465">MLWPPLYGVASVLARVHLPDDASDTHTGASLPRPANDQQHANRALQETDDALRIQARASPGRELQATDNTLHSTSRSLSALATRSKPPTARTLPPDTGSQAALATRCKPPATRFTPPPNAGSAGHVLPTTDARAPPHAAGHRLHSRSSTAGRAQRATDDALYTPLQATPAPPAPATCCSHALQRR</sequence>
<dbReference type="AlphaFoldDB" id="A0A8T1V4G8"/>
<organism evidence="2 3">
    <name type="scientific">Phytophthora pseudosyringae</name>
    <dbReference type="NCBI Taxonomy" id="221518"/>
    <lineage>
        <taxon>Eukaryota</taxon>
        <taxon>Sar</taxon>
        <taxon>Stramenopiles</taxon>
        <taxon>Oomycota</taxon>
        <taxon>Peronosporomycetes</taxon>
        <taxon>Peronosporales</taxon>
        <taxon>Peronosporaceae</taxon>
        <taxon>Phytophthora</taxon>
    </lineage>
</organism>
<gene>
    <name evidence="2" type="ORF">PHYPSEUDO_014202</name>
</gene>
<evidence type="ECO:0000256" key="1">
    <source>
        <dbReference type="SAM" id="MobiDB-lite"/>
    </source>
</evidence>
<evidence type="ECO:0000313" key="3">
    <source>
        <dbReference type="Proteomes" id="UP000694044"/>
    </source>
</evidence>
<feature type="compositionally biased region" description="Polar residues" evidence="1">
    <location>
        <begin position="66"/>
        <end position="82"/>
    </location>
</feature>